<dbReference type="InterPro" id="IPR011006">
    <property type="entry name" value="CheY-like_superfamily"/>
</dbReference>
<evidence type="ECO:0000256" key="2">
    <source>
        <dbReference type="ARBA" id="ARBA00023015"/>
    </source>
</evidence>
<name>H0HZD8_9HYPH</name>
<dbReference type="SUPFAM" id="SSF52172">
    <property type="entry name" value="CheY-like"/>
    <property type="match status" value="1"/>
</dbReference>
<feature type="domain" description="Response regulatory" evidence="5">
    <location>
        <begin position="9"/>
        <end position="119"/>
    </location>
</feature>
<sequence length="121" mass="13069">MGDLLSGRSVLVVEDEMLILLMIEDMLADLGCQSVTAAATIDKALALIEEHVYDAVMLDMNLNGDDSLKVADALAARGVPFVYCTGNNGHGMRDDAANTPVLRKPFSFEELTAILTRLLSR</sequence>
<dbReference type="PANTHER" id="PTHR44591">
    <property type="entry name" value="STRESS RESPONSE REGULATOR PROTEIN 1"/>
    <property type="match status" value="1"/>
</dbReference>
<keyword evidence="1 4" id="KW-0597">Phosphoprotein</keyword>
<keyword evidence="3" id="KW-0804">Transcription</keyword>
<evidence type="ECO:0000256" key="4">
    <source>
        <dbReference type="PROSITE-ProRule" id="PRU00169"/>
    </source>
</evidence>
<dbReference type="Pfam" id="PF00072">
    <property type="entry name" value="Response_reg"/>
    <property type="match status" value="1"/>
</dbReference>
<protein>
    <submittedName>
        <fullName evidence="6">Response regulator receiver protein</fullName>
    </submittedName>
</protein>
<dbReference type="GO" id="GO:0000160">
    <property type="term" value="P:phosphorelay signal transduction system"/>
    <property type="evidence" value="ECO:0007669"/>
    <property type="project" value="InterPro"/>
</dbReference>
<dbReference type="InterPro" id="IPR050595">
    <property type="entry name" value="Bact_response_regulator"/>
</dbReference>
<dbReference type="PANTHER" id="PTHR44591:SF3">
    <property type="entry name" value="RESPONSE REGULATORY DOMAIN-CONTAINING PROTEIN"/>
    <property type="match status" value="1"/>
</dbReference>
<evidence type="ECO:0000256" key="1">
    <source>
        <dbReference type="ARBA" id="ARBA00022553"/>
    </source>
</evidence>
<accession>H0HZD8</accession>
<dbReference type="InterPro" id="IPR001789">
    <property type="entry name" value="Sig_transdc_resp-reg_receiver"/>
</dbReference>
<keyword evidence="2" id="KW-0805">Transcription regulation</keyword>
<dbReference type="Proteomes" id="UP000003250">
    <property type="component" value="Unassembled WGS sequence"/>
</dbReference>
<keyword evidence="7" id="KW-1185">Reference proteome</keyword>
<organism evidence="6 7">
    <name type="scientific">Mesorhizobium alhagi CCNWXJ12-2</name>
    <dbReference type="NCBI Taxonomy" id="1107882"/>
    <lineage>
        <taxon>Bacteria</taxon>
        <taxon>Pseudomonadati</taxon>
        <taxon>Pseudomonadota</taxon>
        <taxon>Alphaproteobacteria</taxon>
        <taxon>Hyphomicrobiales</taxon>
        <taxon>Phyllobacteriaceae</taxon>
        <taxon>Allomesorhizobium</taxon>
    </lineage>
</organism>
<dbReference type="PATRIC" id="fig|1107882.3.peg.5392"/>
<reference evidence="6 7" key="1">
    <citation type="journal article" date="2012" name="J. Bacteriol.">
        <title>Draft Genome Sequence of Mesorhizobium alhagi CCNWXJ12-2T, a Novel Salt-Resistant Species Isolated from the Desert of Northwestern China.</title>
        <authorList>
            <person name="Zhou M."/>
            <person name="Chen W."/>
            <person name="Chen H."/>
            <person name="Wei G."/>
        </authorList>
    </citation>
    <scope>NUCLEOTIDE SEQUENCE [LARGE SCALE GENOMIC DNA]</scope>
    <source>
        <strain evidence="6 7">CCNWXJ12-2</strain>
    </source>
</reference>
<dbReference type="EMBL" id="AHAM01000248">
    <property type="protein sequence ID" value="EHK53911.1"/>
    <property type="molecule type" value="Genomic_DNA"/>
</dbReference>
<gene>
    <name evidence="6" type="ORF">MAXJ12_27873</name>
</gene>
<feature type="modified residue" description="4-aspartylphosphate" evidence="4">
    <location>
        <position position="59"/>
    </location>
</feature>
<dbReference type="RefSeq" id="WP_008839145.1">
    <property type="nucleotide sequence ID" value="NZ_AHAM01000248.1"/>
</dbReference>
<evidence type="ECO:0000313" key="6">
    <source>
        <dbReference type="EMBL" id="EHK53911.1"/>
    </source>
</evidence>
<evidence type="ECO:0000256" key="3">
    <source>
        <dbReference type="ARBA" id="ARBA00023163"/>
    </source>
</evidence>
<evidence type="ECO:0000313" key="7">
    <source>
        <dbReference type="Proteomes" id="UP000003250"/>
    </source>
</evidence>
<dbReference type="Gene3D" id="3.40.50.2300">
    <property type="match status" value="1"/>
</dbReference>
<dbReference type="SMART" id="SM00448">
    <property type="entry name" value="REC"/>
    <property type="match status" value="1"/>
</dbReference>
<dbReference type="AlphaFoldDB" id="H0HZD8"/>
<dbReference type="PROSITE" id="PS50110">
    <property type="entry name" value="RESPONSE_REGULATORY"/>
    <property type="match status" value="1"/>
</dbReference>
<proteinExistence type="predicted"/>
<dbReference type="OrthoDB" id="582170at2"/>
<evidence type="ECO:0000259" key="5">
    <source>
        <dbReference type="PROSITE" id="PS50110"/>
    </source>
</evidence>